<dbReference type="InParanoid" id="A0A341C151"/>
<evidence type="ECO:0000256" key="5">
    <source>
        <dbReference type="ARBA" id="ARBA00023155"/>
    </source>
</evidence>
<evidence type="ECO:0000256" key="9">
    <source>
        <dbReference type="ARBA" id="ARBA00042847"/>
    </source>
</evidence>
<evidence type="ECO:0000256" key="11">
    <source>
        <dbReference type="RuleBase" id="RU000682"/>
    </source>
</evidence>
<gene>
    <name evidence="16" type="primary">PITX1</name>
</gene>
<dbReference type="Pfam" id="PF03826">
    <property type="entry name" value="OAR"/>
    <property type="match status" value="1"/>
</dbReference>
<dbReference type="GO" id="GO:0005634">
    <property type="term" value="C:nucleus"/>
    <property type="evidence" value="ECO:0007669"/>
    <property type="project" value="UniProtKB-SubCell"/>
</dbReference>
<comment type="subcellular location">
    <subcellularLocation>
        <location evidence="1 10 11">Nucleus</location>
    </subcellularLocation>
</comment>
<evidence type="ECO:0000259" key="13">
    <source>
        <dbReference type="PROSITE" id="PS50071"/>
    </source>
</evidence>
<feature type="region of interest" description="Disordered" evidence="12">
    <location>
        <begin position="108"/>
        <end position="220"/>
    </location>
</feature>
<keyword evidence="6 10" id="KW-0539">Nucleus</keyword>
<evidence type="ECO:0000313" key="15">
    <source>
        <dbReference type="Proteomes" id="UP000252040"/>
    </source>
</evidence>
<dbReference type="KEGG" id="nasi:112404471"/>
<evidence type="ECO:0000256" key="1">
    <source>
        <dbReference type="ARBA" id="ARBA00004123"/>
    </source>
</evidence>
<organism evidence="15 16">
    <name type="scientific">Neophocaena asiaeorientalis asiaeorientalis</name>
    <name type="common">Yangtze finless porpoise</name>
    <name type="synonym">Neophocaena phocaenoides subsp. asiaeorientalis</name>
    <dbReference type="NCBI Taxonomy" id="1706337"/>
    <lineage>
        <taxon>Eukaryota</taxon>
        <taxon>Metazoa</taxon>
        <taxon>Chordata</taxon>
        <taxon>Craniata</taxon>
        <taxon>Vertebrata</taxon>
        <taxon>Euteleostomi</taxon>
        <taxon>Mammalia</taxon>
        <taxon>Eutheria</taxon>
        <taxon>Laurasiatheria</taxon>
        <taxon>Artiodactyla</taxon>
        <taxon>Whippomorpha</taxon>
        <taxon>Cetacea</taxon>
        <taxon>Odontoceti</taxon>
        <taxon>Phocoenidae</taxon>
        <taxon>Neophocaena</taxon>
    </lineage>
</organism>
<dbReference type="PROSITE" id="PS50803">
    <property type="entry name" value="OAR"/>
    <property type="match status" value="1"/>
</dbReference>
<sequence>MGAPERAEALAPLHARGLRPKLHVKRVFFLNETASFVRSFVCSGSCAAGKQQTSAGAPAVFAAHPDVPPQCLEAPPAQSGLPEPPPARCVSFVRPRENSVCHRGRRVRRGEAAGGGRRREGGCGGEGAGEAVREGRKGGRQRGRGCAVGPAFHLARAADPREPLENSASESSDTELPEKERSGEPKGPEDSSAGGAGCGGVEDPAKKKKQRRQRTHFTSQQLQELEATFQRNRYPDMSMREEIAVWTNLTEPRVRVWFKNRRAKWRKRERNQQLDLCKGGYVPQFSGLVQPYEDVYAAGYSYNNWAAKSLAPAPLSTKSFTFFNSMSPLSSQSMFSAPSSISSMTMPSSMGPGAVPGMPNSGLNNINNLTGSSLNSAMSPGGCPYGTPASPYSVYRDTCNSSLASLRLKSKQHSSFGYGGLQGPASGLNACQYNS</sequence>
<evidence type="ECO:0000256" key="4">
    <source>
        <dbReference type="ARBA" id="ARBA00023125"/>
    </source>
</evidence>
<dbReference type="FunFam" id="1.10.10.60:FF:000031">
    <property type="entry name" value="Homeobox protein"/>
    <property type="match status" value="1"/>
</dbReference>
<proteinExistence type="inferred from homology"/>
<dbReference type="SMART" id="SM00389">
    <property type="entry name" value="HOX"/>
    <property type="match status" value="1"/>
</dbReference>
<keyword evidence="15" id="KW-1185">Reference proteome</keyword>
<dbReference type="Gene3D" id="1.10.10.60">
    <property type="entry name" value="Homeodomain-like"/>
    <property type="match status" value="1"/>
</dbReference>
<dbReference type="CTD" id="5307"/>
<dbReference type="GeneID" id="112404471"/>
<dbReference type="GO" id="GO:0009653">
    <property type="term" value="P:anatomical structure morphogenesis"/>
    <property type="evidence" value="ECO:0007669"/>
    <property type="project" value="TreeGrafter"/>
</dbReference>
<accession>A0A341C151</accession>
<evidence type="ECO:0000256" key="12">
    <source>
        <dbReference type="SAM" id="MobiDB-lite"/>
    </source>
</evidence>
<feature type="DNA-binding region" description="Homeobox" evidence="10">
    <location>
        <begin position="210"/>
        <end position="269"/>
    </location>
</feature>
<dbReference type="PROSITE" id="PS00027">
    <property type="entry name" value="HOMEOBOX_1"/>
    <property type="match status" value="1"/>
</dbReference>
<keyword evidence="4 10" id="KW-0238">DNA-binding</keyword>
<dbReference type="InterPro" id="IPR003654">
    <property type="entry name" value="OAR_dom"/>
</dbReference>
<dbReference type="InterPro" id="IPR009057">
    <property type="entry name" value="Homeodomain-like_sf"/>
</dbReference>
<evidence type="ECO:0000256" key="8">
    <source>
        <dbReference type="ARBA" id="ARBA00041925"/>
    </source>
</evidence>
<dbReference type="RefSeq" id="XP_024608244.1">
    <property type="nucleotide sequence ID" value="XM_024752476.1"/>
</dbReference>
<dbReference type="InterPro" id="IPR017970">
    <property type="entry name" value="Homeobox_CS"/>
</dbReference>
<dbReference type="Pfam" id="PF00046">
    <property type="entry name" value="Homeodomain"/>
    <property type="match status" value="1"/>
</dbReference>
<dbReference type="PANTHER" id="PTHR45882:SF1">
    <property type="entry name" value="PITUITARY HOMEOBOX 1"/>
    <property type="match status" value="1"/>
</dbReference>
<feature type="domain" description="OAR" evidence="14">
    <location>
        <begin position="401"/>
        <end position="414"/>
    </location>
</feature>
<evidence type="ECO:0000313" key="16">
    <source>
        <dbReference type="RefSeq" id="XP_024608244.1"/>
    </source>
</evidence>
<evidence type="ECO:0000256" key="7">
    <source>
        <dbReference type="ARBA" id="ARBA00039560"/>
    </source>
</evidence>
<keyword evidence="5 10" id="KW-0371">Homeobox</keyword>
<dbReference type="Proteomes" id="UP000252040">
    <property type="component" value="Unplaced"/>
</dbReference>
<evidence type="ECO:0000256" key="2">
    <source>
        <dbReference type="ARBA" id="ARBA00006503"/>
    </source>
</evidence>
<reference evidence="16" key="1">
    <citation type="submission" date="2025-08" db="UniProtKB">
        <authorList>
            <consortium name="RefSeq"/>
        </authorList>
    </citation>
    <scope>IDENTIFICATION</scope>
    <source>
        <tissue evidence="16">Meat</tissue>
    </source>
</reference>
<feature type="compositionally biased region" description="Basic and acidic residues" evidence="12">
    <location>
        <begin position="176"/>
        <end position="189"/>
    </location>
</feature>
<dbReference type="GO" id="GO:0000981">
    <property type="term" value="F:DNA-binding transcription factor activity, RNA polymerase II-specific"/>
    <property type="evidence" value="ECO:0007669"/>
    <property type="project" value="InterPro"/>
</dbReference>
<dbReference type="FunCoup" id="A0A341C151">
    <property type="interactions" value="10"/>
</dbReference>
<comment type="similarity">
    <text evidence="2">Belongs to the paired homeobox family. Bicoid subfamily.</text>
</comment>
<dbReference type="PROSITE" id="PS50071">
    <property type="entry name" value="HOMEOBOX_2"/>
    <property type="match status" value="1"/>
</dbReference>
<evidence type="ECO:0000256" key="10">
    <source>
        <dbReference type="PROSITE-ProRule" id="PRU00108"/>
    </source>
</evidence>
<dbReference type="SUPFAM" id="SSF46689">
    <property type="entry name" value="Homeodomain-like"/>
    <property type="match status" value="1"/>
</dbReference>
<dbReference type="GO" id="GO:0000978">
    <property type="term" value="F:RNA polymerase II cis-regulatory region sequence-specific DNA binding"/>
    <property type="evidence" value="ECO:0007669"/>
    <property type="project" value="TreeGrafter"/>
</dbReference>
<keyword evidence="3" id="KW-0217">Developmental protein</keyword>
<evidence type="ECO:0000256" key="3">
    <source>
        <dbReference type="ARBA" id="ARBA00022473"/>
    </source>
</evidence>
<feature type="domain" description="Homeobox" evidence="13">
    <location>
        <begin position="208"/>
        <end position="268"/>
    </location>
</feature>
<protein>
    <recommendedName>
        <fullName evidence="7">Pituitary homeobox 1</fullName>
    </recommendedName>
    <alternativeName>
        <fullName evidence="8">Homeobox protein PITX1</fullName>
    </alternativeName>
    <alternativeName>
        <fullName evidence="9">Paired-like homeodomain transcription factor 1</fullName>
    </alternativeName>
</protein>
<dbReference type="InterPro" id="IPR001356">
    <property type="entry name" value="HD"/>
</dbReference>
<evidence type="ECO:0000259" key="14">
    <source>
        <dbReference type="PROSITE" id="PS50803"/>
    </source>
</evidence>
<feature type="compositionally biased region" description="Basic residues" evidence="12">
    <location>
        <begin position="206"/>
        <end position="215"/>
    </location>
</feature>
<dbReference type="CDD" id="cd00086">
    <property type="entry name" value="homeodomain"/>
    <property type="match status" value="1"/>
</dbReference>
<dbReference type="AlphaFoldDB" id="A0A341C151"/>
<name>A0A341C151_NEOAA</name>
<evidence type="ECO:0000256" key="6">
    <source>
        <dbReference type="ARBA" id="ARBA00023242"/>
    </source>
</evidence>
<dbReference type="STRING" id="1706337.A0A341C151"/>
<dbReference type="PANTHER" id="PTHR45882">
    <property type="entry name" value="PITUITARY HOMEOBOX HOMOLOG PTX1"/>
    <property type="match status" value="1"/>
</dbReference>